<accession>A0A834XVR7</accession>
<gene>
    <name evidence="11" type="ORF">HCN44_010311</name>
</gene>
<dbReference type="OrthoDB" id="417506at2759"/>
<feature type="domain" description="UFSP2 N-terminal MPN-like" evidence="10">
    <location>
        <begin position="1"/>
        <end position="127"/>
    </location>
</feature>
<dbReference type="EMBL" id="JACMRX010000003">
    <property type="protein sequence ID" value="KAF7993716.1"/>
    <property type="molecule type" value="Genomic_DNA"/>
</dbReference>
<organism evidence="11 12">
    <name type="scientific">Aphidius gifuensis</name>
    <name type="common">Parasitoid wasp</name>
    <dbReference type="NCBI Taxonomy" id="684658"/>
    <lineage>
        <taxon>Eukaryota</taxon>
        <taxon>Metazoa</taxon>
        <taxon>Ecdysozoa</taxon>
        <taxon>Arthropoda</taxon>
        <taxon>Hexapoda</taxon>
        <taxon>Insecta</taxon>
        <taxon>Pterygota</taxon>
        <taxon>Neoptera</taxon>
        <taxon>Endopterygota</taxon>
        <taxon>Hymenoptera</taxon>
        <taxon>Apocrita</taxon>
        <taxon>Ichneumonoidea</taxon>
        <taxon>Braconidae</taxon>
        <taxon>Aphidiinae</taxon>
        <taxon>Aphidius</taxon>
    </lineage>
</organism>
<evidence type="ECO:0000256" key="3">
    <source>
        <dbReference type="ARBA" id="ARBA00022786"/>
    </source>
</evidence>
<feature type="domain" description="UFSP1/2/DUB catalytic" evidence="8">
    <location>
        <begin position="382"/>
        <end position="563"/>
    </location>
</feature>
<dbReference type="GO" id="GO:0006508">
    <property type="term" value="P:proteolysis"/>
    <property type="evidence" value="ECO:0007669"/>
    <property type="project" value="UniProtKB-KW"/>
</dbReference>
<dbReference type="Proteomes" id="UP000639338">
    <property type="component" value="Unassembled WGS sequence"/>
</dbReference>
<dbReference type="GO" id="GO:0071567">
    <property type="term" value="F:deUFMylase activity"/>
    <property type="evidence" value="ECO:0007669"/>
    <property type="project" value="UniProtKB-ARBA"/>
</dbReference>
<sequence length="571" mass="64393">MTPKLRIAKKVLKRLLELKTTNTGRLFGVMSDNSLTVLGFALNPTDDDAIEPAALQLNMPVEIDLCGVLFIGDCKEDIPDAFKDIDITDNPLLIKYNLSNHQLEPYYYVHQTLKPAGELEVIDQDEIWEKFYYIRLKTSIPMLTQKNDIIEAFQTTRKNLASGNIGFHFPDSNTYLLGNDDESTEISLKNLSKKGSNELKKNSEANTRIIDAIDASMLIGMTSEKSIDGSMKFAPVLQQVTRPFESLQFNLNIDALSLVGHNLKASQLYSILVESVCRNTRLIERSIAQQLNNKDKFKVPELMHFRPKSCPVITISYPVGCTDDETKSYRKKLHKALALDLSKPLFCRGNAVKFSNDIKSNEPILRPHDAVPLPQGSISLGIVKGLYAYHHYMQDNFDDNGWGCAYRSFQTVFSWFKLQGFTQKNVPTHKEIQKCLVDIGDKGQNFIGSRQWIGSTEVGFVLETLLGISIKVLNARSGADMVDQFNSLKDHFDIQGTPVMIGGGVLAHTILGVSQNQDTDEIKFLILDPHYTGPENLTTIINKGWCAWKGMNFWKKDAFYNMCLPQRPSRY</sequence>
<feature type="domain" description="UFSP2 second" evidence="9">
    <location>
        <begin position="197"/>
        <end position="357"/>
    </location>
</feature>
<comment type="similarity">
    <text evidence="1">Belongs to the peptidase C78 family.</text>
</comment>
<keyword evidence="5" id="KW-0788">Thiol protease</keyword>
<evidence type="ECO:0000259" key="9">
    <source>
        <dbReference type="Pfam" id="PF20908"/>
    </source>
</evidence>
<dbReference type="InterPro" id="IPR049387">
    <property type="entry name" value="UFSP2-like_2nd"/>
</dbReference>
<dbReference type="InterPro" id="IPR038765">
    <property type="entry name" value="Papain-like_cys_pep_sf"/>
</dbReference>
<evidence type="ECO:0000256" key="5">
    <source>
        <dbReference type="ARBA" id="ARBA00022807"/>
    </source>
</evidence>
<evidence type="ECO:0000256" key="4">
    <source>
        <dbReference type="ARBA" id="ARBA00022801"/>
    </source>
</evidence>
<keyword evidence="12" id="KW-1185">Reference proteome</keyword>
<dbReference type="Pfam" id="PF07910">
    <property type="entry name" value="Peptidase_C78"/>
    <property type="match status" value="1"/>
</dbReference>
<evidence type="ECO:0000259" key="8">
    <source>
        <dbReference type="Pfam" id="PF07910"/>
    </source>
</evidence>
<reference evidence="11 12" key="1">
    <citation type="submission" date="2020-08" db="EMBL/GenBank/DDBJ databases">
        <title>Aphidius gifuensis genome sequencing and assembly.</title>
        <authorList>
            <person name="Du Z."/>
        </authorList>
    </citation>
    <scope>NUCLEOTIDE SEQUENCE [LARGE SCALE GENOMIC DNA]</scope>
    <source>
        <strain evidence="11">YNYX2018</strain>
        <tissue evidence="11">Adults</tissue>
    </source>
</reference>
<dbReference type="Pfam" id="PF26560">
    <property type="entry name" value="UFSP2_MPN_insect"/>
    <property type="match status" value="1"/>
</dbReference>
<dbReference type="Gene3D" id="3.90.70.130">
    <property type="match status" value="1"/>
</dbReference>
<keyword evidence="3" id="KW-0833">Ubl conjugation pathway</keyword>
<evidence type="ECO:0000256" key="1">
    <source>
        <dbReference type="ARBA" id="ARBA00008552"/>
    </source>
</evidence>
<keyword evidence="2" id="KW-0645">Protease</keyword>
<dbReference type="GO" id="GO:0005783">
    <property type="term" value="C:endoplasmic reticulum"/>
    <property type="evidence" value="ECO:0007669"/>
    <property type="project" value="TreeGrafter"/>
</dbReference>
<evidence type="ECO:0000313" key="11">
    <source>
        <dbReference type="EMBL" id="KAF7993716.1"/>
    </source>
</evidence>
<protein>
    <recommendedName>
        <fullName evidence="7">Probable Ufm1-specific protease 2</fullName>
    </recommendedName>
</protein>
<evidence type="ECO:0000256" key="6">
    <source>
        <dbReference type="ARBA" id="ARBA00057559"/>
    </source>
</evidence>
<dbReference type="PANTHER" id="PTHR48153:SF2">
    <property type="entry name" value="UFM1-SPECIFIC PROTEASE 2"/>
    <property type="match status" value="1"/>
</dbReference>
<evidence type="ECO:0000259" key="10">
    <source>
        <dbReference type="Pfam" id="PF26560"/>
    </source>
</evidence>
<dbReference type="PANTHER" id="PTHR48153">
    <property type="entry name" value="UFM1-SPECIFIC PROTEASE 2"/>
    <property type="match status" value="1"/>
</dbReference>
<comment type="function">
    <text evidence="6">Thiol protease which recognizes and hydrolyzes the peptide bond at the C-terminal Gly of UFM1, a ubiquitin-like modifier protein bound to a number of target proteins. Does not hydrolyze SUMO1 or ISG15 ubiquitin-like proteins.</text>
</comment>
<comment type="caution">
    <text evidence="11">The sequence shown here is derived from an EMBL/GenBank/DDBJ whole genome shotgun (WGS) entry which is preliminary data.</text>
</comment>
<dbReference type="GO" id="GO:0005634">
    <property type="term" value="C:nucleus"/>
    <property type="evidence" value="ECO:0007669"/>
    <property type="project" value="TreeGrafter"/>
</dbReference>
<dbReference type="FunFam" id="3.90.70.130:FF:000001">
    <property type="entry name" value="Probable Ufm1-specific protease 2"/>
    <property type="match status" value="1"/>
</dbReference>
<dbReference type="InterPro" id="IPR012462">
    <property type="entry name" value="UFSP1/2_DUB_cat"/>
</dbReference>
<name>A0A834XVR7_APHGI</name>
<evidence type="ECO:0000313" key="12">
    <source>
        <dbReference type="Proteomes" id="UP000639338"/>
    </source>
</evidence>
<dbReference type="SUPFAM" id="SSF54001">
    <property type="entry name" value="Cysteine proteinases"/>
    <property type="match status" value="1"/>
</dbReference>
<evidence type="ECO:0000256" key="2">
    <source>
        <dbReference type="ARBA" id="ARBA00022670"/>
    </source>
</evidence>
<dbReference type="InterPro" id="IPR058757">
    <property type="entry name" value="UFSP2_MPN_N"/>
</dbReference>
<keyword evidence="4" id="KW-0378">Hydrolase</keyword>
<evidence type="ECO:0000256" key="7">
    <source>
        <dbReference type="ARBA" id="ARBA00073264"/>
    </source>
</evidence>
<dbReference type="AlphaFoldDB" id="A0A834XVR7"/>
<dbReference type="Pfam" id="PF20908">
    <property type="entry name" value="UfSP2_N"/>
    <property type="match status" value="1"/>
</dbReference>
<proteinExistence type="inferred from homology"/>